<dbReference type="PANTHER" id="PTHR11814">
    <property type="entry name" value="SULFATE TRANSPORTER"/>
    <property type="match status" value="1"/>
</dbReference>
<protein>
    <recommendedName>
        <fullName evidence="7">STAS domain-containing protein</fullName>
    </recommendedName>
</protein>
<dbReference type="PROSITE" id="PS50801">
    <property type="entry name" value="STAS"/>
    <property type="match status" value="1"/>
</dbReference>
<keyword evidence="4 6" id="KW-0472">Membrane</keyword>
<evidence type="ECO:0000256" key="4">
    <source>
        <dbReference type="ARBA" id="ARBA00023136"/>
    </source>
</evidence>
<gene>
    <name evidence="8" type="ORF">M436DRAFT_51093</name>
</gene>
<dbReference type="InterPro" id="IPR036513">
    <property type="entry name" value="STAS_dom_sf"/>
</dbReference>
<dbReference type="Pfam" id="PF00916">
    <property type="entry name" value="Sulfate_transp"/>
    <property type="match status" value="2"/>
</dbReference>
<dbReference type="AlphaFoldDB" id="A0A074WE91"/>
<dbReference type="SUPFAM" id="SSF52091">
    <property type="entry name" value="SpoIIaa-like"/>
    <property type="match status" value="1"/>
</dbReference>
<dbReference type="GO" id="GO:0016020">
    <property type="term" value="C:membrane"/>
    <property type="evidence" value="ECO:0007669"/>
    <property type="project" value="UniProtKB-SubCell"/>
</dbReference>
<dbReference type="GO" id="GO:0055085">
    <property type="term" value="P:transmembrane transport"/>
    <property type="evidence" value="ECO:0007669"/>
    <property type="project" value="InterPro"/>
</dbReference>
<dbReference type="HOGENOM" id="CLU_003182_10_0_1"/>
<feature type="transmembrane region" description="Helical" evidence="6">
    <location>
        <begin position="112"/>
        <end position="132"/>
    </location>
</feature>
<reference evidence="8 9" key="1">
    <citation type="journal article" date="2014" name="BMC Genomics">
        <title>Genome sequencing of four Aureobasidium pullulans varieties: biotechnological potential, stress tolerance, and description of new species.</title>
        <authorList>
            <person name="Gostin Ar C."/>
            <person name="Ohm R.A."/>
            <person name="Kogej T."/>
            <person name="Sonjak S."/>
            <person name="Turk M."/>
            <person name="Zajc J."/>
            <person name="Zalar P."/>
            <person name="Grube M."/>
            <person name="Sun H."/>
            <person name="Han J."/>
            <person name="Sharma A."/>
            <person name="Chiniquy J."/>
            <person name="Ngan C.Y."/>
            <person name="Lipzen A."/>
            <person name="Barry K."/>
            <person name="Grigoriev I.V."/>
            <person name="Gunde-Cimerman N."/>
        </authorList>
    </citation>
    <scope>NUCLEOTIDE SEQUENCE [LARGE SCALE GENOMIC DNA]</scope>
    <source>
        <strain evidence="8 9">CBS 147.97</strain>
    </source>
</reference>
<feature type="transmembrane region" description="Helical" evidence="6">
    <location>
        <begin position="432"/>
        <end position="451"/>
    </location>
</feature>
<dbReference type="Proteomes" id="UP000027730">
    <property type="component" value="Unassembled WGS sequence"/>
</dbReference>
<evidence type="ECO:0000256" key="3">
    <source>
        <dbReference type="ARBA" id="ARBA00022989"/>
    </source>
</evidence>
<keyword evidence="2 6" id="KW-0812">Transmembrane</keyword>
<feature type="transmembrane region" description="Helical" evidence="6">
    <location>
        <begin position="167"/>
        <end position="185"/>
    </location>
</feature>
<evidence type="ECO:0000256" key="1">
    <source>
        <dbReference type="ARBA" id="ARBA00004141"/>
    </source>
</evidence>
<sequence>MQNYGSTFSTDTYGPREGFESGTVSPHSLLDEPLGSGSNMSTTRWLAKQHGVKSERAMYLQYYLPVTNWIRQYQWKFLRGDLIAALTMASFYIPMSLSYASNLAHLPPINGLYAFVFNPFIYAIFGTVPQLVVGPEAAGSLLTGQVVRENISSGKHRDNDFASNTQIAGMVTGISGAIILLAGLCRLGFLDSVLSRPFLRGFISAIGVVIFVDQLLPETGMTALLEHDPNGAAHGSSLTKIIYLIKNADKAHKLTCAVSFGAFAIVMFFRQLKRSLQPRYPSVAYFPDRFLVVVFSALFTWKFSWDKQGLDILGDLKTTGKPFQVHFPFQPSMMEHVTDAFSTSFLIALLGFFESSVAAKSLANSTAKIEKKVDKDGNEYEEADGIVNMNVSANRELVALGVANILGGLFMGIPAFGGYGRSLVNKSTGGKTPMSSVFLSLITIFCILFLLPYFYYIPKGVLAAMISVVAYSLIEEAPHDIHFFWSIKGWNEISLMLLIFLTTFFWNLRIGIAVGIGLSLLRLLKHATRPRIQILGRVPGTRNQFDSAEHGGLEFIPYVLIVKIPEPLTFANTGSLKDRLRRLEAHGTSAAHPALPRVRHHQHNRNVVFDVHGVTSLDPAAAQVLLEIVTGYRERGTRVFFCRVPSGRSQVWKLMLASGIVEVCGGESHFLRGVEQALEMADHEERADSLREDGSSFVEEARAATT</sequence>
<dbReference type="EMBL" id="KL584714">
    <property type="protein sequence ID" value="KEQ71328.1"/>
    <property type="molecule type" value="Genomic_DNA"/>
</dbReference>
<dbReference type="CDD" id="cd07042">
    <property type="entry name" value="STAS_SulP_like_sulfate_transporter"/>
    <property type="match status" value="1"/>
</dbReference>
<dbReference type="Gene3D" id="3.30.750.24">
    <property type="entry name" value="STAS domain"/>
    <property type="match status" value="1"/>
</dbReference>
<accession>A0A074WE91</accession>
<feature type="transmembrane region" description="Helical" evidence="6">
    <location>
        <begin position="494"/>
        <end position="521"/>
    </location>
</feature>
<dbReference type="OrthoDB" id="427213at2759"/>
<feature type="transmembrane region" description="Helical" evidence="6">
    <location>
        <begin position="282"/>
        <end position="301"/>
    </location>
</feature>
<feature type="transmembrane region" description="Helical" evidence="6">
    <location>
        <begin position="251"/>
        <end position="270"/>
    </location>
</feature>
<proteinExistence type="predicted"/>
<dbReference type="InterPro" id="IPR001902">
    <property type="entry name" value="SLC26A/SulP_fam"/>
</dbReference>
<evidence type="ECO:0000313" key="9">
    <source>
        <dbReference type="Proteomes" id="UP000027730"/>
    </source>
</evidence>
<dbReference type="InterPro" id="IPR002645">
    <property type="entry name" value="STAS_dom"/>
</dbReference>
<dbReference type="RefSeq" id="XP_013425457.1">
    <property type="nucleotide sequence ID" value="XM_013570003.1"/>
</dbReference>
<keyword evidence="3 6" id="KW-1133">Transmembrane helix</keyword>
<feature type="transmembrane region" description="Helical" evidence="6">
    <location>
        <begin position="82"/>
        <end position="100"/>
    </location>
</feature>
<keyword evidence="9" id="KW-1185">Reference proteome</keyword>
<comment type="subcellular location">
    <subcellularLocation>
        <location evidence="1">Membrane</location>
        <topology evidence="1">Multi-pass membrane protein</topology>
    </subcellularLocation>
</comment>
<feature type="transmembrane region" description="Helical" evidence="6">
    <location>
        <begin position="397"/>
        <end position="420"/>
    </location>
</feature>
<evidence type="ECO:0000313" key="8">
    <source>
        <dbReference type="EMBL" id="KEQ71328.1"/>
    </source>
</evidence>
<feature type="region of interest" description="Disordered" evidence="5">
    <location>
        <begin position="686"/>
        <end position="706"/>
    </location>
</feature>
<organism evidence="8 9">
    <name type="scientific">Aureobasidium namibiae CBS 147.97</name>
    <dbReference type="NCBI Taxonomy" id="1043004"/>
    <lineage>
        <taxon>Eukaryota</taxon>
        <taxon>Fungi</taxon>
        <taxon>Dikarya</taxon>
        <taxon>Ascomycota</taxon>
        <taxon>Pezizomycotina</taxon>
        <taxon>Dothideomycetes</taxon>
        <taxon>Dothideomycetidae</taxon>
        <taxon>Dothideales</taxon>
        <taxon>Saccotheciaceae</taxon>
        <taxon>Aureobasidium</taxon>
    </lineage>
</organism>
<dbReference type="STRING" id="1043004.A0A074WE91"/>
<feature type="transmembrane region" description="Helical" evidence="6">
    <location>
        <begin position="197"/>
        <end position="216"/>
    </location>
</feature>
<name>A0A074WE91_9PEZI</name>
<evidence type="ECO:0000259" key="7">
    <source>
        <dbReference type="PROSITE" id="PS50801"/>
    </source>
</evidence>
<dbReference type="Pfam" id="PF01740">
    <property type="entry name" value="STAS"/>
    <property type="match status" value="1"/>
</dbReference>
<feature type="compositionally biased region" description="Polar residues" evidence="5">
    <location>
        <begin position="1"/>
        <end position="12"/>
    </location>
</feature>
<feature type="transmembrane region" description="Helical" evidence="6">
    <location>
        <begin position="340"/>
        <end position="363"/>
    </location>
</feature>
<evidence type="ECO:0000256" key="5">
    <source>
        <dbReference type="SAM" id="MobiDB-lite"/>
    </source>
</evidence>
<evidence type="ECO:0000256" key="2">
    <source>
        <dbReference type="ARBA" id="ARBA00022692"/>
    </source>
</evidence>
<evidence type="ECO:0000256" key="6">
    <source>
        <dbReference type="SAM" id="Phobius"/>
    </source>
</evidence>
<feature type="region of interest" description="Disordered" evidence="5">
    <location>
        <begin position="1"/>
        <end position="23"/>
    </location>
</feature>
<dbReference type="GeneID" id="25411371"/>
<dbReference type="InterPro" id="IPR011547">
    <property type="entry name" value="SLC26A/SulP_dom"/>
</dbReference>
<feature type="domain" description="STAS" evidence="7">
    <location>
        <begin position="549"/>
        <end position="681"/>
    </location>
</feature>